<dbReference type="FunFam" id="3.40.605.10:FF:000007">
    <property type="entry name" value="NAD/NADP-dependent betaine aldehyde dehydrogenase"/>
    <property type="match status" value="1"/>
</dbReference>
<dbReference type="EMBL" id="LSTR01000029">
    <property type="protein sequence ID" value="OAH44498.1"/>
    <property type="molecule type" value="Genomic_DNA"/>
</dbReference>
<evidence type="ECO:0000256" key="2">
    <source>
        <dbReference type="ARBA" id="ARBA00023002"/>
    </source>
</evidence>
<dbReference type="InterPro" id="IPR015590">
    <property type="entry name" value="Aldehyde_DH_dom"/>
</dbReference>
<evidence type="ECO:0000256" key="5">
    <source>
        <dbReference type="RuleBase" id="RU003345"/>
    </source>
</evidence>
<feature type="domain" description="Aldehyde dehydrogenase" evidence="6">
    <location>
        <begin position="26"/>
        <end position="485"/>
    </location>
</feature>
<comment type="similarity">
    <text evidence="1 5">Belongs to the aldehyde dehydrogenase family.</text>
</comment>
<accession>A0A177JU03</accession>
<keyword evidence="2 5" id="KW-0560">Oxidoreductase</keyword>
<proteinExistence type="inferred from homology"/>
<dbReference type="InterPro" id="IPR016163">
    <property type="entry name" value="Ald_DH_C"/>
</dbReference>
<dbReference type="SUPFAM" id="SSF53720">
    <property type="entry name" value="ALDH-like"/>
    <property type="match status" value="1"/>
</dbReference>
<dbReference type="InterPro" id="IPR016162">
    <property type="entry name" value="Ald_DH_N"/>
</dbReference>
<dbReference type="InterPro" id="IPR029510">
    <property type="entry name" value="Ald_DH_CS_GLU"/>
</dbReference>
<gene>
    <name evidence="7" type="ORF">AX777_24540</name>
</gene>
<dbReference type="AlphaFoldDB" id="A0A177JU03"/>
<organism evidence="7 8">
    <name type="scientific">Sphingobium yanoikuyae</name>
    <name type="common">Sphingomonas yanoikuyae</name>
    <dbReference type="NCBI Taxonomy" id="13690"/>
    <lineage>
        <taxon>Bacteria</taxon>
        <taxon>Pseudomonadati</taxon>
        <taxon>Pseudomonadota</taxon>
        <taxon>Alphaproteobacteria</taxon>
        <taxon>Sphingomonadales</taxon>
        <taxon>Sphingomonadaceae</taxon>
        <taxon>Sphingobium</taxon>
    </lineage>
</organism>
<sequence>MDSARTIRNSTMTTYSFKGQYIGGHWRDGTSSDAIIDQDPFTGETIASFPAATLADLDEAYSAAAQAQHKWAATGPSLRSDIFRKAAEIMRARRDEIVEWLIREAGSTRIKAEIEWQAVLSGMVEAASIPYRVEGKIIPIDTADTESRAYRRPIGVVGVISPWNFPMHLSHRSIAPALATGNAVVVKPAEDTPVTGGLLIARIYEEAGLPAGILNIIVGDSKVIGDAFSLHDVPRFLSFTGSTRVGRLIGRHAMDAKIIKRVALELGGNSPFVVLADADIDQAARAAAFGRFLHQGQICMSTNRVIVEDSVYDAFLERFVACAAKLKYGNPHEPDTLIGPTINARQLAVNLHHLADAKSRLRMALGGEPESAVIPPHIFADVDNSDPLAQSEMFAPIAFVIRARDEAHALELANATDSGLSSAVFTRDEARGVRFALGINAGMTHINDCTVADMPFNPFGGEKNSGLGRFGGDWIIDELTTTHWVTIRRGPIDYLA</sequence>
<protein>
    <submittedName>
        <fullName evidence="7">Aldehyde dehydrogenase</fullName>
    </submittedName>
</protein>
<evidence type="ECO:0000256" key="4">
    <source>
        <dbReference type="PROSITE-ProRule" id="PRU10007"/>
    </source>
</evidence>
<comment type="caution">
    <text evidence="7">The sequence shown here is derived from an EMBL/GenBank/DDBJ whole genome shotgun (WGS) entry which is preliminary data.</text>
</comment>
<dbReference type="Gene3D" id="3.40.309.10">
    <property type="entry name" value="Aldehyde Dehydrogenase, Chain A, domain 2"/>
    <property type="match status" value="1"/>
</dbReference>
<dbReference type="PANTHER" id="PTHR42986:SF1">
    <property type="entry name" value="BENZALDEHYDE DEHYDROGENASE YFMT"/>
    <property type="match status" value="1"/>
</dbReference>
<evidence type="ECO:0000313" key="7">
    <source>
        <dbReference type="EMBL" id="OAH44498.1"/>
    </source>
</evidence>
<reference evidence="7 8" key="1">
    <citation type="submission" date="2016-02" db="EMBL/GenBank/DDBJ databases">
        <authorList>
            <person name="Wen L."/>
            <person name="He K."/>
            <person name="Yang H."/>
        </authorList>
    </citation>
    <scope>NUCLEOTIDE SEQUENCE [LARGE SCALE GENOMIC DNA]</scope>
    <source>
        <strain evidence="7 8">CD09_2</strain>
    </source>
</reference>
<keyword evidence="3" id="KW-0520">NAD</keyword>
<evidence type="ECO:0000313" key="8">
    <source>
        <dbReference type="Proteomes" id="UP000077262"/>
    </source>
</evidence>
<dbReference type="Pfam" id="PF00171">
    <property type="entry name" value="Aldedh"/>
    <property type="match status" value="1"/>
</dbReference>
<evidence type="ECO:0000256" key="3">
    <source>
        <dbReference type="ARBA" id="ARBA00023027"/>
    </source>
</evidence>
<dbReference type="GO" id="GO:0016620">
    <property type="term" value="F:oxidoreductase activity, acting on the aldehyde or oxo group of donors, NAD or NADP as acceptor"/>
    <property type="evidence" value="ECO:0007669"/>
    <property type="project" value="InterPro"/>
</dbReference>
<dbReference type="PROSITE" id="PS00687">
    <property type="entry name" value="ALDEHYDE_DEHYDR_GLU"/>
    <property type="match status" value="1"/>
</dbReference>
<dbReference type="InterPro" id="IPR016161">
    <property type="entry name" value="Ald_DH/histidinol_DH"/>
</dbReference>
<name>A0A177JU03_SPHYA</name>
<evidence type="ECO:0000259" key="6">
    <source>
        <dbReference type="Pfam" id="PF00171"/>
    </source>
</evidence>
<dbReference type="Proteomes" id="UP000077262">
    <property type="component" value="Unassembled WGS sequence"/>
</dbReference>
<dbReference type="PANTHER" id="PTHR42986">
    <property type="entry name" value="BENZALDEHYDE DEHYDROGENASE YFMT"/>
    <property type="match status" value="1"/>
</dbReference>
<dbReference type="Gene3D" id="3.40.605.10">
    <property type="entry name" value="Aldehyde Dehydrogenase, Chain A, domain 1"/>
    <property type="match status" value="1"/>
</dbReference>
<feature type="active site" evidence="4">
    <location>
        <position position="265"/>
    </location>
</feature>
<evidence type="ECO:0000256" key="1">
    <source>
        <dbReference type="ARBA" id="ARBA00009986"/>
    </source>
</evidence>